<dbReference type="PANTHER" id="PTHR30547">
    <property type="entry name" value="UNCHARACTERIZED PROTEIN YHCG-RELATED"/>
    <property type="match status" value="1"/>
</dbReference>
<comment type="caution">
    <text evidence="2">The sequence shown here is derived from an EMBL/GenBank/DDBJ whole genome shotgun (WGS) entry which is preliminary data.</text>
</comment>
<evidence type="ECO:0000313" key="2">
    <source>
        <dbReference type="EMBL" id="MDQ0360339.1"/>
    </source>
</evidence>
<sequence length="94" mass="11173">MKKEISSSLVIEIKDILNEERSSLSKPLNNRLLITYWKIGEVIIKYEQNNNIRADYGKQTIKQLSKELTSEFGRGFSRSNLHNMRQFYLIYRKC</sequence>
<feature type="domain" description="YhcG N-terminal" evidence="1">
    <location>
        <begin position="12"/>
        <end position="92"/>
    </location>
</feature>
<accession>A0ABU0E0D3</accession>
<evidence type="ECO:0000259" key="1">
    <source>
        <dbReference type="Pfam" id="PF17761"/>
    </source>
</evidence>
<reference evidence="2 3" key="1">
    <citation type="submission" date="2023-07" db="EMBL/GenBank/DDBJ databases">
        <title>Genomic Encyclopedia of Type Strains, Phase IV (KMG-IV): sequencing the most valuable type-strain genomes for metagenomic binning, comparative biology and taxonomic classification.</title>
        <authorList>
            <person name="Goeker M."/>
        </authorList>
    </citation>
    <scope>NUCLEOTIDE SEQUENCE [LARGE SCALE GENOMIC DNA]</scope>
    <source>
        <strain evidence="2 3">DSM 16784</strain>
    </source>
</reference>
<dbReference type="PANTHER" id="PTHR30547:SF5">
    <property type="entry name" value="NUCLEASE YHCG-RELATED"/>
    <property type="match status" value="1"/>
</dbReference>
<organism evidence="2 3">
    <name type="scientific">Breznakia pachnodae</name>
    <dbReference type="NCBI Taxonomy" id="265178"/>
    <lineage>
        <taxon>Bacteria</taxon>
        <taxon>Bacillati</taxon>
        <taxon>Bacillota</taxon>
        <taxon>Erysipelotrichia</taxon>
        <taxon>Erysipelotrichales</taxon>
        <taxon>Erysipelotrichaceae</taxon>
        <taxon>Breznakia</taxon>
    </lineage>
</organism>
<proteinExistence type="predicted"/>
<dbReference type="Pfam" id="PF17761">
    <property type="entry name" value="DUF1016_N"/>
    <property type="match status" value="1"/>
</dbReference>
<gene>
    <name evidence="2" type="ORF">J2S15_001070</name>
</gene>
<keyword evidence="3" id="KW-1185">Reference proteome</keyword>
<evidence type="ECO:0000313" key="3">
    <source>
        <dbReference type="Proteomes" id="UP001230220"/>
    </source>
</evidence>
<protein>
    <recommendedName>
        <fullName evidence="1">YhcG N-terminal domain-containing protein</fullName>
    </recommendedName>
</protein>
<dbReference type="EMBL" id="JAUSUR010000001">
    <property type="protein sequence ID" value="MDQ0360339.1"/>
    <property type="molecule type" value="Genomic_DNA"/>
</dbReference>
<dbReference type="InterPro" id="IPR041527">
    <property type="entry name" value="YhcG_N"/>
</dbReference>
<dbReference type="InterPro" id="IPR053148">
    <property type="entry name" value="PD-DEXK-like_domain"/>
</dbReference>
<name>A0ABU0E0D3_9FIRM</name>
<dbReference type="Proteomes" id="UP001230220">
    <property type="component" value="Unassembled WGS sequence"/>
</dbReference>